<sequence length="990" mass="112688">MLVFIRKYTGTIILAVAIIFGLIWWQSTRGQEDQTMVGIPVYEDFDDTSILASETVFSKLEPSYLTYLESKRKAGIEDTEGVQITLNGAEYAASSSFGVRKESGIGGRNEEVVVLSEEDSWVEYEIEVPQEGFYQMGMSYYALDGQRSSVLRNMQIDGQFPFIQLKKLEFMRMWEEDGQVWKDRQGNEYNPSQQEVLGWQYSKIKDADAKVLEPFRIHLTKGRHTIRLNAIREPAAIATIDVFSPVHLKTYEEYASDNNELGGEPVRDTLIKMQAEDAVRKSSPTLRRVEVRDPATEPFNKEGTGLNTMGGAGWRVGGQWIEWEFDVPKTGLYQIGMKAANWFLDGLPVQRTLYLDGEIPFDEMKAINFKYETKWQMAPLGDEKPFWFYLEEGRHTIRMEVMVGALGEVFERVQDVSRKMSFISRETLLYTGTNPDPNREWELDKVIPNLIPRLHIMARDLDDSINLLYELGVSKGSSQIATLAMARNQLLNMAEAPDSIPSRLGQLSDSQSQLGTWISGLSQQSLQLDYFVIKSEDRPWPKPVASWFSKSATSVHDFFLSFRKDYRGVGDVFEENDDSMPTIEVWISRGRDWATIIKQLADEEFTAETGIRVNVNVVPAGDKTKLLLATTTGIQPDVALGIEADVPIDFAVRGALVNLNEFDDYEEVASRFRPGALIPYKYNGGDYALPENQNFNMLFYRKDILEGMGITKIPDTWEEVMDLIPLLQQEGMDFYYPHAVSGTDNAINEFAPFLFQNGGDFYHADGKKSALDSVEAMNAFRMWTGLFTNYKISKDANFYNRFRTGEMPIGIADYSTYVMLSTAAPELTGWWGMKPMPGIRQQDGTVNRSTGGLAQTAVLFNNSDRIQQGWEFIKWWTSADVQERFGIELESLLGVEARWNTANVEALTRLPWPQDDIEAVLEQWKWFKERQVVLGGYYTSRHIGNTWNEIVLNGKNQREAIEDAVIEINKELRKKREEFGLEEPEGGAAK</sequence>
<accession>A0ABT9U8E5</accession>
<dbReference type="SUPFAM" id="SSF53850">
    <property type="entry name" value="Periplasmic binding protein-like II"/>
    <property type="match status" value="1"/>
</dbReference>
<proteinExistence type="predicted"/>
<keyword evidence="1" id="KW-0472">Membrane</keyword>
<dbReference type="PANTHER" id="PTHR43649">
    <property type="entry name" value="ARABINOSE-BINDING PROTEIN-RELATED"/>
    <property type="match status" value="1"/>
</dbReference>
<reference evidence="2 3" key="1">
    <citation type="submission" date="2023-07" db="EMBL/GenBank/DDBJ databases">
        <title>Sorghum-associated microbial communities from plants grown in Nebraska, USA.</title>
        <authorList>
            <person name="Schachtman D."/>
        </authorList>
    </citation>
    <scope>NUCLEOTIDE SEQUENCE [LARGE SCALE GENOMIC DNA]</scope>
    <source>
        <strain evidence="2 3">CC482</strain>
    </source>
</reference>
<evidence type="ECO:0000313" key="2">
    <source>
        <dbReference type="EMBL" id="MDQ0114474.1"/>
    </source>
</evidence>
<dbReference type="Pfam" id="PF01547">
    <property type="entry name" value="SBP_bac_1"/>
    <property type="match status" value="1"/>
</dbReference>
<dbReference type="InterPro" id="IPR050490">
    <property type="entry name" value="Bact_solute-bd_prot1"/>
</dbReference>
<name>A0ABT9U8E5_PAEHA</name>
<keyword evidence="1" id="KW-0812">Transmembrane</keyword>
<dbReference type="PANTHER" id="PTHR43649:SF27">
    <property type="entry name" value="EXTRACELLULAR SOLUTE-BINDING PROTEIN FAMILY 1"/>
    <property type="match status" value="1"/>
</dbReference>
<comment type="caution">
    <text evidence="2">The sequence shown here is derived from an EMBL/GenBank/DDBJ whole genome shotgun (WGS) entry which is preliminary data.</text>
</comment>
<dbReference type="Proteomes" id="UP001229346">
    <property type="component" value="Unassembled WGS sequence"/>
</dbReference>
<dbReference type="InterPro" id="IPR006059">
    <property type="entry name" value="SBP"/>
</dbReference>
<keyword evidence="1" id="KW-1133">Transmembrane helix</keyword>
<dbReference type="EMBL" id="JAUSSU010000007">
    <property type="protein sequence ID" value="MDQ0114474.1"/>
    <property type="molecule type" value="Genomic_DNA"/>
</dbReference>
<keyword evidence="3" id="KW-1185">Reference proteome</keyword>
<dbReference type="Gene3D" id="2.60.120.260">
    <property type="entry name" value="Galactose-binding domain-like"/>
    <property type="match status" value="2"/>
</dbReference>
<organism evidence="2 3">
    <name type="scientific">Paenibacillus harenae</name>
    <dbReference type="NCBI Taxonomy" id="306543"/>
    <lineage>
        <taxon>Bacteria</taxon>
        <taxon>Bacillati</taxon>
        <taxon>Bacillota</taxon>
        <taxon>Bacilli</taxon>
        <taxon>Bacillales</taxon>
        <taxon>Paenibacillaceae</taxon>
        <taxon>Paenibacillus</taxon>
    </lineage>
</organism>
<evidence type="ECO:0000313" key="3">
    <source>
        <dbReference type="Proteomes" id="UP001229346"/>
    </source>
</evidence>
<feature type="transmembrane region" description="Helical" evidence="1">
    <location>
        <begin position="7"/>
        <end position="25"/>
    </location>
</feature>
<dbReference type="Gene3D" id="3.40.190.10">
    <property type="entry name" value="Periplasmic binding protein-like II"/>
    <property type="match status" value="1"/>
</dbReference>
<evidence type="ECO:0000256" key="1">
    <source>
        <dbReference type="SAM" id="Phobius"/>
    </source>
</evidence>
<protein>
    <submittedName>
        <fullName evidence="2">ABC-type glycerol-3-phosphate transport system substrate-binding protein</fullName>
    </submittedName>
</protein>
<gene>
    <name evidence="2" type="ORF">J2T15_003929</name>
</gene>
<dbReference type="RefSeq" id="WP_307205816.1">
    <property type="nucleotide sequence ID" value="NZ_JAUSSU010000007.1"/>
</dbReference>